<dbReference type="CDD" id="cd01347">
    <property type="entry name" value="ligand_gated_channel"/>
    <property type="match status" value="1"/>
</dbReference>
<dbReference type="InterPro" id="IPR036942">
    <property type="entry name" value="Beta-barrel_TonB_sf"/>
</dbReference>
<dbReference type="EMBL" id="JAUTBL010000001">
    <property type="protein sequence ID" value="MDQ1184063.1"/>
    <property type="molecule type" value="Genomic_DNA"/>
</dbReference>
<comment type="caution">
    <text evidence="16">The sequence shown here is derived from an EMBL/GenBank/DDBJ whole genome shotgun (WGS) entry which is preliminary data.</text>
</comment>
<dbReference type="PROSITE" id="PS52016">
    <property type="entry name" value="TONB_DEPENDENT_REC_3"/>
    <property type="match status" value="1"/>
</dbReference>
<dbReference type="Proteomes" id="UP001224781">
    <property type="component" value="Unassembled WGS sequence"/>
</dbReference>
<evidence type="ECO:0000256" key="5">
    <source>
        <dbReference type="ARBA" id="ARBA00022496"/>
    </source>
</evidence>
<evidence type="ECO:0000256" key="11">
    <source>
        <dbReference type="ARBA" id="ARBA00023237"/>
    </source>
</evidence>
<name>A0ABU0UGI6_9HYPH</name>
<evidence type="ECO:0000313" key="17">
    <source>
        <dbReference type="Proteomes" id="UP001224781"/>
    </source>
</evidence>
<dbReference type="InterPro" id="IPR000531">
    <property type="entry name" value="Beta-barrel_TonB"/>
</dbReference>
<organism evidence="16 17">
    <name type="scientific">Agrobacterium larrymoorei</name>
    <dbReference type="NCBI Taxonomy" id="160699"/>
    <lineage>
        <taxon>Bacteria</taxon>
        <taxon>Pseudomonadati</taxon>
        <taxon>Pseudomonadota</taxon>
        <taxon>Alphaproteobacteria</taxon>
        <taxon>Hyphomicrobiales</taxon>
        <taxon>Rhizobiaceae</taxon>
        <taxon>Rhizobium/Agrobacterium group</taxon>
        <taxon>Agrobacterium</taxon>
    </lineage>
</organism>
<keyword evidence="17" id="KW-1185">Reference proteome</keyword>
<dbReference type="InterPro" id="IPR011662">
    <property type="entry name" value="Secretin/TonB_short_N"/>
</dbReference>
<keyword evidence="14" id="KW-1133">Transmembrane helix</keyword>
<gene>
    <name evidence="16" type="ORF">QE408_001185</name>
</gene>
<evidence type="ECO:0000256" key="9">
    <source>
        <dbReference type="ARBA" id="ARBA00023136"/>
    </source>
</evidence>
<protein>
    <submittedName>
        <fullName evidence="16">Hemoglobin/transferrin/lactoferrin receptor protein</fullName>
    </submittedName>
</protein>
<sequence>MHHLSRDARAGRSVGRAGFGALFLMASVSWTALLLQPERLEAQQAVIAYDIPAGPLDRALTRFGSISGLQLLYQSNVTNGRTTGGVKGSLDARAALARIMADTGVDYRFTAANRVEIGSGQSDASDTSVAGATVLRPIVISGKSDRLSGREAPYYTDAPTSYIGQDDIEHFRGSSPADIFRGTPGVSSGEARNGAGSVDVNIRGMQGMGRVAVTVDGAENSLQIYQGYQGISNRTYVDPDLLAGVDITKGSDVSSGGIAGTVAMRTLSVEDVIEDGERFGVRLKGGFGTNTTSPQDGALGGYSIRNRGGGTALVTASPDGLDRSPFLQPTDGSGSVVAAMRDETFDFLAGYAYRKRGNYYAGSHGDSANPESIGPQPFCYSSGLCIPSLDYKDYVINTGLSSYRAGEEVLNSQLETKSFLAKGTIRFGEGQSLQAGYTGFRSEAGDRLASRFAGTTAQAQQQALTSGAKVDTGTLKYRLNPEDNDLIDLHASLYLTRLEQRNPIRTAFGTPPSDRSGSDTTMWGAAVDNTSTFATDAGSLDATYGLSYKSEDTVPGPMTKELETWLDYRDGEREEAAAYAKADWKPSDWLSLNGGLRYTHFRSKDRNKPLWERGYNYTNERNEGGFSPTVGATLEPWDGTQFYVKYSNALRMPSLFESVSAFTMEVNPNLKPERSSNWELGTNFVQEGIFAHDDTAMLKLGFFDWNVKNYISREWYTAPDNVSTMRIHNIDSAHFQGLELSSRYERGGFAANLTANYYLDVEFCRTASTCSNKSLYADYATNQVPPEYSLGLTLTQQLFEERLTLGTRVSHVGPRAIGHGDVTAQGASQFISLVNWKPYTLVDVFADYKINDNFTATFRIENLTDRYYVDPLSLVTMPGPGRTFYASLTAKF</sequence>
<evidence type="ECO:0000256" key="14">
    <source>
        <dbReference type="SAM" id="Phobius"/>
    </source>
</evidence>
<keyword evidence="8 13" id="KW-0798">TonB box</keyword>
<keyword evidence="7" id="KW-0408">Iron</keyword>
<evidence type="ECO:0000256" key="10">
    <source>
        <dbReference type="ARBA" id="ARBA00023170"/>
    </source>
</evidence>
<dbReference type="Pfam" id="PF00593">
    <property type="entry name" value="TonB_dep_Rec_b-barrel"/>
    <property type="match status" value="1"/>
</dbReference>
<feature type="transmembrane region" description="Helical" evidence="14">
    <location>
        <begin position="14"/>
        <end position="35"/>
    </location>
</feature>
<feature type="domain" description="Secretin/TonB short N-terminal" evidence="15">
    <location>
        <begin position="69"/>
        <end position="120"/>
    </location>
</feature>
<keyword evidence="6 12" id="KW-0812">Transmembrane</keyword>
<keyword evidence="11 12" id="KW-0998">Cell outer membrane</keyword>
<dbReference type="PANTHER" id="PTHR30069">
    <property type="entry name" value="TONB-DEPENDENT OUTER MEMBRANE RECEPTOR"/>
    <property type="match status" value="1"/>
</dbReference>
<evidence type="ECO:0000256" key="1">
    <source>
        <dbReference type="ARBA" id="ARBA00004571"/>
    </source>
</evidence>
<keyword evidence="4 12" id="KW-1134">Transmembrane beta strand</keyword>
<dbReference type="Gene3D" id="2.40.170.20">
    <property type="entry name" value="TonB-dependent receptor, beta-barrel domain"/>
    <property type="match status" value="1"/>
</dbReference>
<dbReference type="Pfam" id="PF07715">
    <property type="entry name" value="Plug"/>
    <property type="match status" value="1"/>
</dbReference>
<comment type="similarity">
    <text evidence="2 12 13">Belongs to the TonB-dependent receptor family.</text>
</comment>
<evidence type="ECO:0000256" key="2">
    <source>
        <dbReference type="ARBA" id="ARBA00009810"/>
    </source>
</evidence>
<dbReference type="Gene3D" id="2.170.130.10">
    <property type="entry name" value="TonB-dependent receptor, plug domain"/>
    <property type="match status" value="1"/>
</dbReference>
<evidence type="ECO:0000256" key="12">
    <source>
        <dbReference type="PROSITE-ProRule" id="PRU01360"/>
    </source>
</evidence>
<proteinExistence type="inferred from homology"/>
<evidence type="ECO:0000256" key="3">
    <source>
        <dbReference type="ARBA" id="ARBA00022448"/>
    </source>
</evidence>
<accession>A0ABU0UGI6</accession>
<keyword evidence="10 16" id="KW-0675">Receptor</keyword>
<evidence type="ECO:0000256" key="4">
    <source>
        <dbReference type="ARBA" id="ARBA00022452"/>
    </source>
</evidence>
<dbReference type="InterPro" id="IPR039426">
    <property type="entry name" value="TonB-dep_rcpt-like"/>
</dbReference>
<keyword evidence="5" id="KW-0410">Iron transport</keyword>
<keyword evidence="5" id="KW-0406">Ion transport</keyword>
<dbReference type="SMART" id="SM00965">
    <property type="entry name" value="STN"/>
    <property type="match status" value="1"/>
</dbReference>
<dbReference type="SUPFAM" id="SSF56935">
    <property type="entry name" value="Porins"/>
    <property type="match status" value="1"/>
</dbReference>
<evidence type="ECO:0000313" key="16">
    <source>
        <dbReference type="EMBL" id="MDQ1184063.1"/>
    </source>
</evidence>
<evidence type="ECO:0000256" key="13">
    <source>
        <dbReference type="RuleBase" id="RU003357"/>
    </source>
</evidence>
<dbReference type="Gene3D" id="3.55.50.30">
    <property type="match status" value="1"/>
</dbReference>
<reference evidence="16 17" key="1">
    <citation type="submission" date="2023-07" db="EMBL/GenBank/DDBJ databases">
        <title>Functional and genomic diversity of the sorghum phyllosphere microbiome.</title>
        <authorList>
            <person name="Shade A."/>
        </authorList>
    </citation>
    <scope>NUCLEOTIDE SEQUENCE [LARGE SCALE GENOMIC DNA]</scope>
    <source>
        <strain evidence="16 17">SORGH_AS_1126</strain>
    </source>
</reference>
<dbReference type="PANTHER" id="PTHR30069:SF41">
    <property type="entry name" value="HEME_HEMOPEXIN UTILIZATION PROTEIN C"/>
    <property type="match status" value="1"/>
</dbReference>
<evidence type="ECO:0000256" key="7">
    <source>
        <dbReference type="ARBA" id="ARBA00023004"/>
    </source>
</evidence>
<evidence type="ECO:0000256" key="6">
    <source>
        <dbReference type="ARBA" id="ARBA00022692"/>
    </source>
</evidence>
<evidence type="ECO:0000256" key="8">
    <source>
        <dbReference type="ARBA" id="ARBA00023077"/>
    </source>
</evidence>
<evidence type="ECO:0000259" key="15">
    <source>
        <dbReference type="SMART" id="SM00965"/>
    </source>
</evidence>
<dbReference type="InterPro" id="IPR037066">
    <property type="entry name" value="Plug_dom_sf"/>
</dbReference>
<keyword evidence="3 12" id="KW-0813">Transport</keyword>
<dbReference type="InterPro" id="IPR012910">
    <property type="entry name" value="Plug_dom"/>
</dbReference>
<comment type="subcellular location">
    <subcellularLocation>
        <location evidence="1 12">Cell outer membrane</location>
        <topology evidence="1 12">Multi-pass membrane protein</topology>
    </subcellularLocation>
</comment>
<keyword evidence="9 12" id="KW-0472">Membrane</keyword>